<dbReference type="Pfam" id="PF25876">
    <property type="entry name" value="HH_MFP_RND"/>
    <property type="match status" value="1"/>
</dbReference>
<keyword evidence="3 6" id="KW-0812">Transmembrane</keyword>
<dbReference type="InterPro" id="IPR050393">
    <property type="entry name" value="MFP_Efflux_Pump"/>
</dbReference>
<dbReference type="InterPro" id="IPR058624">
    <property type="entry name" value="MdtA-like_HH"/>
</dbReference>
<accession>A0A1H9GDC6</accession>
<dbReference type="GO" id="GO:0022857">
    <property type="term" value="F:transmembrane transporter activity"/>
    <property type="evidence" value="ECO:0007669"/>
    <property type="project" value="InterPro"/>
</dbReference>
<evidence type="ECO:0000256" key="6">
    <source>
        <dbReference type="SAM" id="Phobius"/>
    </source>
</evidence>
<comment type="subcellular location">
    <subcellularLocation>
        <location evidence="1">Membrane</location>
        <topology evidence="1">Single-pass membrane protein</topology>
    </subcellularLocation>
</comment>
<evidence type="ECO:0000256" key="3">
    <source>
        <dbReference type="ARBA" id="ARBA00022692"/>
    </source>
</evidence>
<dbReference type="Gene3D" id="1.10.287.470">
    <property type="entry name" value="Helix hairpin bin"/>
    <property type="match status" value="1"/>
</dbReference>
<keyword evidence="5 6" id="KW-0472">Membrane</keyword>
<dbReference type="SUPFAM" id="SSF111369">
    <property type="entry name" value="HlyD-like secretion proteins"/>
    <property type="match status" value="1"/>
</dbReference>
<dbReference type="PANTHER" id="PTHR30367">
    <property type="entry name" value="P-HYDROXYBENZOIC ACID EFFLUX PUMP SUBUNIT AAEA-RELATED"/>
    <property type="match status" value="1"/>
</dbReference>
<gene>
    <name evidence="10" type="ORF">SAMN05216522_103166</name>
</gene>
<feature type="domain" description="Multidrug resistance protein MdtA-like alpha-helical hairpin" evidence="7">
    <location>
        <begin position="84"/>
        <end position="152"/>
    </location>
</feature>
<feature type="domain" description="Multidrug resistance protein MdtA-like barrel-sandwich hybrid" evidence="8">
    <location>
        <begin position="44"/>
        <end position="184"/>
    </location>
</feature>
<organism evidence="10 11">
    <name type="scientific">Rosenbergiella nectarea</name>
    <dbReference type="NCBI Taxonomy" id="988801"/>
    <lineage>
        <taxon>Bacteria</taxon>
        <taxon>Pseudomonadati</taxon>
        <taxon>Pseudomonadota</taxon>
        <taxon>Gammaproteobacteria</taxon>
        <taxon>Enterobacterales</taxon>
        <taxon>Erwiniaceae</taxon>
        <taxon>Rosenbergiella</taxon>
    </lineage>
</organism>
<comment type="similarity">
    <text evidence="2">Belongs to the membrane fusion protein (MFP) (TC 8.A.1) family.</text>
</comment>
<dbReference type="Gene3D" id="2.40.30.170">
    <property type="match status" value="1"/>
</dbReference>
<evidence type="ECO:0000259" key="9">
    <source>
        <dbReference type="Pfam" id="PF25963"/>
    </source>
</evidence>
<sequence length="288" mass="32161">MKFNALRYFSTLFTFAIAVLAAWWMWNYYMQSPWTRDGKVHAEMVKVASEVEGRLIELPVTDNQFVHKGDLLLSLDPRPYQIALENAQAQLAKSEADLRKAEHESTRRAQLSTNIISAEDQDSYRQSASAMKASMLAAKANVDQAEWNLSQTKIVAPVDGWVTNFHLRKGDYINTGVALFALVDSHSFYVMGYFEETKLRHIRPGLAATLTLYSDNAALAGRVESIGRAISDQSVDSDSSLVPDVKPTVPWVRLAQRVPVRIALTDLPQQQLLVAGTTCTIVIHPDTH</sequence>
<proteinExistence type="inferred from homology"/>
<keyword evidence="11" id="KW-1185">Reference proteome</keyword>
<evidence type="ECO:0000313" key="10">
    <source>
        <dbReference type="EMBL" id="SEQ48112.1"/>
    </source>
</evidence>
<dbReference type="InterPro" id="IPR058634">
    <property type="entry name" value="AaeA-lik-b-barrel"/>
</dbReference>
<dbReference type="InterPro" id="IPR058625">
    <property type="entry name" value="MdtA-like_BSH"/>
</dbReference>
<evidence type="ECO:0000313" key="11">
    <source>
        <dbReference type="Proteomes" id="UP000242515"/>
    </source>
</evidence>
<name>A0A1H9GDC6_9GAMM</name>
<evidence type="ECO:0000256" key="4">
    <source>
        <dbReference type="ARBA" id="ARBA00022989"/>
    </source>
</evidence>
<feature type="domain" description="p-hydroxybenzoic acid efflux pump subunit AaeA-like beta-barrel" evidence="9">
    <location>
        <begin position="187"/>
        <end position="284"/>
    </location>
</feature>
<protein>
    <submittedName>
        <fullName evidence="10">RND family efflux transporter, MFP subunit</fullName>
    </submittedName>
</protein>
<dbReference type="GO" id="GO:0016020">
    <property type="term" value="C:membrane"/>
    <property type="evidence" value="ECO:0007669"/>
    <property type="project" value="InterPro"/>
</dbReference>
<evidence type="ECO:0000256" key="5">
    <source>
        <dbReference type="ARBA" id="ARBA00023136"/>
    </source>
</evidence>
<dbReference type="Pfam" id="PF25917">
    <property type="entry name" value="BSH_RND"/>
    <property type="match status" value="1"/>
</dbReference>
<evidence type="ECO:0000259" key="7">
    <source>
        <dbReference type="Pfam" id="PF25876"/>
    </source>
</evidence>
<reference evidence="11" key="1">
    <citation type="submission" date="2016-10" db="EMBL/GenBank/DDBJ databases">
        <authorList>
            <person name="Varghese N."/>
            <person name="Submissions S."/>
        </authorList>
    </citation>
    <scope>NUCLEOTIDE SEQUENCE [LARGE SCALE GENOMIC DNA]</scope>
    <source>
        <strain evidence="11">8N4</strain>
    </source>
</reference>
<dbReference type="PANTHER" id="PTHR30367:SF13">
    <property type="entry name" value="MULTIDRUG RESISTANCE EFFLUX PUMP"/>
    <property type="match status" value="1"/>
</dbReference>
<dbReference type="InterPro" id="IPR006143">
    <property type="entry name" value="RND_pump_MFP"/>
</dbReference>
<dbReference type="STRING" id="988801.SAMN05216522_103166"/>
<dbReference type="RefSeq" id="WP_092673881.1">
    <property type="nucleotide sequence ID" value="NZ_FOGC01000003.1"/>
</dbReference>
<evidence type="ECO:0000256" key="1">
    <source>
        <dbReference type="ARBA" id="ARBA00004167"/>
    </source>
</evidence>
<dbReference type="AlphaFoldDB" id="A0A1H9GDC6"/>
<dbReference type="Gene3D" id="2.40.50.100">
    <property type="match status" value="1"/>
</dbReference>
<dbReference type="Pfam" id="PF25963">
    <property type="entry name" value="Beta-barrel_AAEA"/>
    <property type="match status" value="1"/>
</dbReference>
<keyword evidence="4 6" id="KW-1133">Transmembrane helix</keyword>
<dbReference type="EMBL" id="FOGC01000003">
    <property type="protein sequence ID" value="SEQ48112.1"/>
    <property type="molecule type" value="Genomic_DNA"/>
</dbReference>
<evidence type="ECO:0000259" key="8">
    <source>
        <dbReference type="Pfam" id="PF25917"/>
    </source>
</evidence>
<feature type="transmembrane region" description="Helical" evidence="6">
    <location>
        <begin position="6"/>
        <end position="26"/>
    </location>
</feature>
<evidence type="ECO:0000256" key="2">
    <source>
        <dbReference type="ARBA" id="ARBA00009477"/>
    </source>
</evidence>
<dbReference type="OrthoDB" id="9811754at2"/>
<dbReference type="Proteomes" id="UP000242515">
    <property type="component" value="Unassembled WGS sequence"/>
</dbReference>
<dbReference type="NCBIfam" id="TIGR01730">
    <property type="entry name" value="RND_mfp"/>
    <property type="match status" value="1"/>
</dbReference>